<comment type="caution">
    <text evidence="5">The sequence shown here is derived from an EMBL/GenBank/DDBJ whole genome shotgun (WGS) entry which is preliminary data.</text>
</comment>
<dbReference type="InterPro" id="IPR003313">
    <property type="entry name" value="AraC-bd"/>
</dbReference>
<sequence>MTILNFTVPPLPEYINSGLTRAPVNGRHPNRKNIGIFDLLVVIKGQLNVTENGNPYEIKPGMFLILRPDTHHFGTTGCTEETDYYWLHFQTSGAWHADEAVHAPRRDEVTELKAMTPNYFSVNIPQFGTLPQPEKTMEFLATLSSLVQYGHQAKFLWRQQVVFQELIEQLAAALNVPVSSPSSACAERAAAYLRKHYQEEFKVQELGDRINFHPVYIARCMQKEFGCSPVEYLQHYRIEQAKMLLMQTDFNISRIAEEVGFNHAAYFTSCFTKQEGISPRKYRQRFFMN</sequence>
<name>A0A0M1N3N0_9BACL</name>
<dbReference type="InterPro" id="IPR018062">
    <property type="entry name" value="HTH_AraC-typ_CS"/>
</dbReference>
<dbReference type="Pfam" id="PF12833">
    <property type="entry name" value="HTH_18"/>
    <property type="match status" value="1"/>
</dbReference>
<evidence type="ECO:0000256" key="2">
    <source>
        <dbReference type="ARBA" id="ARBA00023125"/>
    </source>
</evidence>
<dbReference type="PROSITE" id="PS00041">
    <property type="entry name" value="HTH_ARAC_FAMILY_1"/>
    <property type="match status" value="1"/>
</dbReference>
<evidence type="ECO:0000313" key="6">
    <source>
        <dbReference type="Proteomes" id="UP000036932"/>
    </source>
</evidence>
<dbReference type="Proteomes" id="UP000036932">
    <property type="component" value="Unassembled WGS sequence"/>
</dbReference>
<keyword evidence="6" id="KW-1185">Reference proteome</keyword>
<dbReference type="PANTHER" id="PTHR43280">
    <property type="entry name" value="ARAC-FAMILY TRANSCRIPTIONAL REGULATOR"/>
    <property type="match status" value="1"/>
</dbReference>
<evidence type="ECO:0000259" key="4">
    <source>
        <dbReference type="PROSITE" id="PS01124"/>
    </source>
</evidence>
<dbReference type="PATRIC" id="fig|1705565.3.peg.719"/>
<dbReference type="InterPro" id="IPR018060">
    <property type="entry name" value="HTH_AraC"/>
</dbReference>
<dbReference type="AlphaFoldDB" id="A0A0M1N3N0"/>
<dbReference type="RefSeq" id="WP_054404669.1">
    <property type="nucleotide sequence ID" value="NZ_LIUT01000006.1"/>
</dbReference>
<organism evidence="5 6">
    <name type="scientific">Paenibacillus solani</name>
    <dbReference type="NCBI Taxonomy" id="1705565"/>
    <lineage>
        <taxon>Bacteria</taxon>
        <taxon>Bacillati</taxon>
        <taxon>Bacillota</taxon>
        <taxon>Bacilli</taxon>
        <taxon>Bacillales</taxon>
        <taxon>Paenibacillaceae</taxon>
        <taxon>Paenibacillus</taxon>
    </lineage>
</organism>
<dbReference type="Gene3D" id="1.10.10.60">
    <property type="entry name" value="Homeodomain-like"/>
    <property type="match status" value="2"/>
</dbReference>
<dbReference type="Pfam" id="PF02311">
    <property type="entry name" value="AraC_binding"/>
    <property type="match status" value="1"/>
</dbReference>
<dbReference type="PRINTS" id="PR00032">
    <property type="entry name" value="HTHARAC"/>
</dbReference>
<dbReference type="GO" id="GO:0043565">
    <property type="term" value="F:sequence-specific DNA binding"/>
    <property type="evidence" value="ECO:0007669"/>
    <property type="project" value="InterPro"/>
</dbReference>
<protein>
    <submittedName>
        <fullName evidence="5">AraC family transcriptional regulator</fullName>
    </submittedName>
</protein>
<evidence type="ECO:0000313" key="5">
    <source>
        <dbReference type="EMBL" id="KOR76787.1"/>
    </source>
</evidence>
<gene>
    <name evidence="5" type="ORF">AM231_22910</name>
</gene>
<keyword evidence="3" id="KW-0804">Transcription</keyword>
<dbReference type="InterPro" id="IPR020449">
    <property type="entry name" value="Tscrpt_reg_AraC-type_HTH"/>
</dbReference>
<dbReference type="GO" id="GO:0003700">
    <property type="term" value="F:DNA-binding transcription factor activity"/>
    <property type="evidence" value="ECO:0007669"/>
    <property type="project" value="InterPro"/>
</dbReference>
<dbReference type="EMBL" id="LIUT01000006">
    <property type="protein sequence ID" value="KOR76787.1"/>
    <property type="molecule type" value="Genomic_DNA"/>
</dbReference>
<keyword evidence="1" id="KW-0805">Transcription regulation</keyword>
<dbReference type="InterPro" id="IPR037923">
    <property type="entry name" value="HTH-like"/>
</dbReference>
<feature type="domain" description="HTH araC/xylS-type" evidence="4">
    <location>
        <begin position="187"/>
        <end position="285"/>
    </location>
</feature>
<dbReference type="SUPFAM" id="SSF51215">
    <property type="entry name" value="Regulatory protein AraC"/>
    <property type="match status" value="1"/>
</dbReference>
<dbReference type="PANTHER" id="PTHR43280:SF2">
    <property type="entry name" value="HTH-TYPE TRANSCRIPTIONAL REGULATOR EXSA"/>
    <property type="match status" value="1"/>
</dbReference>
<dbReference type="PROSITE" id="PS01124">
    <property type="entry name" value="HTH_ARAC_FAMILY_2"/>
    <property type="match status" value="1"/>
</dbReference>
<reference evidence="6" key="1">
    <citation type="submission" date="2015-08" db="EMBL/GenBank/DDBJ databases">
        <title>Genome sequencing project for genomic taxonomy and phylogenomics of Bacillus-like bacteria.</title>
        <authorList>
            <person name="Liu B."/>
            <person name="Wang J."/>
            <person name="Zhu Y."/>
            <person name="Liu G."/>
            <person name="Chen Q."/>
            <person name="Chen Z."/>
            <person name="Lan J."/>
            <person name="Che J."/>
            <person name="Ge C."/>
            <person name="Shi H."/>
            <person name="Pan Z."/>
            <person name="Liu X."/>
        </authorList>
    </citation>
    <scope>NUCLEOTIDE SEQUENCE [LARGE SCALE GENOMIC DNA]</scope>
    <source>
        <strain evidence="6">FJAT-22460</strain>
    </source>
</reference>
<dbReference type="InterPro" id="IPR009057">
    <property type="entry name" value="Homeodomain-like_sf"/>
</dbReference>
<proteinExistence type="predicted"/>
<evidence type="ECO:0000256" key="3">
    <source>
        <dbReference type="ARBA" id="ARBA00023163"/>
    </source>
</evidence>
<dbReference type="SUPFAM" id="SSF46689">
    <property type="entry name" value="Homeodomain-like"/>
    <property type="match status" value="2"/>
</dbReference>
<dbReference type="OrthoDB" id="192171at2"/>
<evidence type="ECO:0000256" key="1">
    <source>
        <dbReference type="ARBA" id="ARBA00023015"/>
    </source>
</evidence>
<keyword evidence="2" id="KW-0238">DNA-binding</keyword>
<accession>A0A0M1N3N0</accession>
<dbReference type="SMART" id="SM00342">
    <property type="entry name" value="HTH_ARAC"/>
    <property type="match status" value="1"/>
</dbReference>